<name>A0A7C1NSZ9_9HYPH</name>
<dbReference type="SUPFAM" id="SSF54285">
    <property type="entry name" value="MoaD/ThiS"/>
    <property type="match status" value="1"/>
</dbReference>
<dbReference type="InterPro" id="IPR010035">
    <property type="entry name" value="Thi_S"/>
</dbReference>
<dbReference type="InterPro" id="IPR003749">
    <property type="entry name" value="ThiS/MoaD-like"/>
</dbReference>
<dbReference type="PANTHER" id="PTHR34472:SF1">
    <property type="entry name" value="SULFUR CARRIER PROTEIN THIS"/>
    <property type="match status" value="1"/>
</dbReference>
<proteinExistence type="predicted"/>
<dbReference type="NCBIfam" id="TIGR01683">
    <property type="entry name" value="thiS"/>
    <property type="match status" value="1"/>
</dbReference>
<sequence length="65" mass="7069">MKLIVNGDALELEAASLADLLLKLDYEGDWLATAVNGELVHREERAAHPLNDGDRIEILSPMQGG</sequence>
<comment type="caution">
    <text evidence="1">The sequence shown here is derived from an EMBL/GenBank/DDBJ whole genome shotgun (WGS) entry which is preliminary data.</text>
</comment>
<evidence type="ECO:0000313" key="1">
    <source>
        <dbReference type="EMBL" id="HEB43415.1"/>
    </source>
</evidence>
<dbReference type="PANTHER" id="PTHR34472">
    <property type="entry name" value="SULFUR CARRIER PROTEIN THIS"/>
    <property type="match status" value="1"/>
</dbReference>
<dbReference type="InterPro" id="IPR016155">
    <property type="entry name" value="Mopterin_synth/thiamin_S_b"/>
</dbReference>
<accession>A0A7C1NSZ9</accession>
<gene>
    <name evidence="1" type="primary">thiS</name>
    <name evidence="1" type="ORF">ENP70_06905</name>
</gene>
<dbReference type="Gene3D" id="3.10.20.30">
    <property type="match status" value="1"/>
</dbReference>
<protein>
    <submittedName>
        <fullName evidence="1">Sulfur carrier protein ThiS</fullName>
    </submittedName>
</protein>
<reference evidence="1" key="1">
    <citation type="journal article" date="2020" name="mSystems">
        <title>Genome- and Community-Level Interaction Insights into Carbon Utilization and Element Cycling Functions of Hydrothermarchaeota in Hydrothermal Sediment.</title>
        <authorList>
            <person name="Zhou Z."/>
            <person name="Liu Y."/>
            <person name="Xu W."/>
            <person name="Pan J."/>
            <person name="Luo Z.H."/>
            <person name="Li M."/>
        </authorList>
    </citation>
    <scope>NUCLEOTIDE SEQUENCE [LARGE SCALE GENOMIC DNA]</scope>
    <source>
        <strain evidence="1">SpSt-243</strain>
    </source>
</reference>
<dbReference type="AlphaFoldDB" id="A0A7C1NSZ9"/>
<dbReference type="Pfam" id="PF02597">
    <property type="entry name" value="ThiS"/>
    <property type="match status" value="1"/>
</dbReference>
<dbReference type="CDD" id="cd00565">
    <property type="entry name" value="Ubl_ThiS"/>
    <property type="match status" value="1"/>
</dbReference>
<dbReference type="InterPro" id="IPR012675">
    <property type="entry name" value="Beta-grasp_dom_sf"/>
</dbReference>
<organism evidence="1">
    <name type="scientific">Agrobacterium albertimagni</name>
    <dbReference type="NCBI Taxonomy" id="147266"/>
    <lineage>
        <taxon>Bacteria</taxon>
        <taxon>Pseudomonadati</taxon>
        <taxon>Pseudomonadota</taxon>
        <taxon>Alphaproteobacteria</taxon>
        <taxon>Hyphomicrobiales</taxon>
        <taxon>Rhizobiaceae</taxon>
        <taxon>Rhizobium/Agrobacterium group</taxon>
        <taxon>Agrobacterium</taxon>
    </lineage>
</organism>
<dbReference type="EMBL" id="DSKI01000359">
    <property type="protein sequence ID" value="HEB43415.1"/>
    <property type="molecule type" value="Genomic_DNA"/>
</dbReference>